<dbReference type="AlphaFoldDB" id="A0A178KME3"/>
<evidence type="ECO:0008006" key="3">
    <source>
        <dbReference type="Google" id="ProtNLM"/>
    </source>
</evidence>
<dbReference type="STRING" id="858640.A3K86_02090"/>
<keyword evidence="2" id="KW-1185">Reference proteome</keyword>
<sequence length="220" mass="25296">MTLFYQELYKLVTEGLAELQASIDAGKTPNNPVSETHFISAWVTKAIKQQRYAHCMAKTLMNWQQQARSMGQKAQLRLQFEHLADTYAAVMDDQHKANVITEQNFIAFYDQLEQLDWQVTTAYEINRKVKHHTDGQASLVACCKKTEDAFAEGEENHRELVKPLSIFIRGNTQQLIDTAFEHGLLLYKVTDYKSIVKYHGEYIVYPANSGDHLPELPTRK</sequence>
<dbReference type="InterPro" id="IPR021316">
    <property type="entry name" value="DUF2913"/>
</dbReference>
<accession>A0A178KME3</accession>
<comment type="caution">
    <text evidence="1">The sequence shown here is derived from an EMBL/GenBank/DDBJ whole genome shotgun (WGS) entry which is preliminary data.</text>
</comment>
<evidence type="ECO:0000313" key="2">
    <source>
        <dbReference type="Proteomes" id="UP000078503"/>
    </source>
</evidence>
<organism evidence="1 2">
    <name type="scientific">Photobacterium jeanii</name>
    <dbReference type="NCBI Taxonomy" id="858640"/>
    <lineage>
        <taxon>Bacteria</taxon>
        <taxon>Pseudomonadati</taxon>
        <taxon>Pseudomonadota</taxon>
        <taxon>Gammaproteobacteria</taxon>
        <taxon>Vibrionales</taxon>
        <taxon>Vibrionaceae</taxon>
        <taxon>Photobacterium</taxon>
    </lineage>
</organism>
<name>A0A178KME3_9GAMM</name>
<dbReference type="Pfam" id="PF11140">
    <property type="entry name" value="DUF2913"/>
    <property type="match status" value="1"/>
</dbReference>
<evidence type="ECO:0000313" key="1">
    <source>
        <dbReference type="EMBL" id="OAN17732.1"/>
    </source>
</evidence>
<dbReference type="Proteomes" id="UP000078503">
    <property type="component" value="Unassembled WGS sequence"/>
</dbReference>
<dbReference type="OrthoDB" id="5814407at2"/>
<protein>
    <recommendedName>
        <fullName evidence="3">Alpha-acetolactate decarboxylase</fullName>
    </recommendedName>
</protein>
<proteinExistence type="predicted"/>
<reference evidence="1 2" key="1">
    <citation type="submission" date="2016-03" db="EMBL/GenBank/DDBJ databases">
        <title>Photobacterium proteolyticum sp. nov. a protease producing bacterium isolated from ocean sediments of Laizhou Bay.</title>
        <authorList>
            <person name="Li Y."/>
        </authorList>
    </citation>
    <scope>NUCLEOTIDE SEQUENCE [LARGE SCALE GENOMIC DNA]</scope>
    <source>
        <strain evidence="1 2">R-40508</strain>
    </source>
</reference>
<dbReference type="RefSeq" id="WP_068326956.1">
    <property type="nucleotide sequence ID" value="NZ_LVHF01000012.1"/>
</dbReference>
<dbReference type="EMBL" id="LVHF01000012">
    <property type="protein sequence ID" value="OAN17732.1"/>
    <property type="molecule type" value="Genomic_DNA"/>
</dbReference>
<gene>
    <name evidence="1" type="ORF">A3K86_02090</name>
</gene>